<dbReference type="OrthoDB" id="3650564at2759"/>
<dbReference type="EMBL" id="LKMD01000108">
    <property type="protein sequence ID" value="PIA88731.1"/>
    <property type="molecule type" value="Genomic_DNA"/>
</dbReference>
<reference evidence="1 3" key="1">
    <citation type="submission" date="2015-10" db="EMBL/GenBank/DDBJ databases">
        <title>The cercosporin biosynthetic gene cluster was horizontally transferred to several fungal lineages and shown to be expanded in Cercospora beticola based on microsynteny with recipient genomes.</title>
        <authorList>
            <person name="De Jonge R."/>
            <person name="Ebert M.K."/>
            <person name="Suttle J.C."/>
            <person name="Jurick Ii W.M."/>
            <person name="Secor G.A."/>
            <person name="Thomma B.P."/>
            <person name="Van De Peer Y."/>
            <person name="Bolton M.D."/>
        </authorList>
    </citation>
    <scope>NUCLEOTIDE SEQUENCE [LARGE SCALE GENOMIC DNA]</scope>
    <source>
        <strain evidence="1 3">09-40</strain>
    </source>
</reference>
<dbReference type="AlphaFoldDB" id="A0A2G5H881"/>
<evidence type="ECO:0000313" key="1">
    <source>
        <dbReference type="EMBL" id="PIA88731.1"/>
    </source>
</evidence>
<protein>
    <recommendedName>
        <fullName evidence="5">F-box domain-containing protein</fullName>
    </recommendedName>
</protein>
<dbReference type="Proteomes" id="UP000230605">
    <property type="component" value="Chromosome 5"/>
</dbReference>
<accession>A0A2G5H881</accession>
<evidence type="ECO:0008006" key="5">
    <source>
        <dbReference type="Google" id="ProtNLM"/>
    </source>
</evidence>
<proteinExistence type="predicted"/>
<dbReference type="PANTHER" id="PTHR38790">
    <property type="entry name" value="2EXR DOMAIN-CONTAINING PROTEIN-RELATED"/>
    <property type="match status" value="1"/>
</dbReference>
<name>A0A2G5H881_CERBT</name>
<evidence type="ECO:0000313" key="2">
    <source>
        <dbReference type="EMBL" id="WPB02876.1"/>
    </source>
</evidence>
<dbReference type="EMBL" id="CP134188">
    <property type="protein sequence ID" value="WPB02876.1"/>
    <property type="molecule type" value="Genomic_DNA"/>
</dbReference>
<gene>
    <name evidence="1" type="ORF">CB0940_06958</name>
    <name evidence="2" type="ORF">RHO25_007512</name>
</gene>
<evidence type="ECO:0000313" key="4">
    <source>
        <dbReference type="Proteomes" id="UP001302367"/>
    </source>
</evidence>
<keyword evidence="4" id="KW-1185">Reference proteome</keyword>
<sequence>MAAMLSASGPAPPRPTLDRRSIWLTRLHKDTIDSPHTFRFLDLPRELRDLIYEYVFSGVYVPLGFTSIKAQNTGILLASHQTYAEATFAYYNLSSFNVKRLWACTIWKAELSSEQWGYVTAAKTRLHWDSMLRLMPQRHAVLIDVLKNLRSEGVKVNLALLKMVVERKKRPLCQKILNRYHVAPSTRWGRPRSSDGNPSNQWRRCARDMGLSDCDQDCCVQVPGRFCTCWVCGGRDVEDDGNEDEAF</sequence>
<evidence type="ECO:0000313" key="3">
    <source>
        <dbReference type="Proteomes" id="UP000230605"/>
    </source>
</evidence>
<reference evidence="2 4" key="2">
    <citation type="submission" date="2023-09" db="EMBL/GenBank/DDBJ databases">
        <title>Complete-Gapless Cercospora beticola genome.</title>
        <authorList>
            <person name="Wyatt N.A."/>
            <person name="Spanner R.E."/>
            <person name="Bolton M.D."/>
        </authorList>
    </citation>
    <scope>NUCLEOTIDE SEQUENCE [LARGE SCALE GENOMIC DNA]</scope>
    <source>
        <strain evidence="2">Cb09-40</strain>
    </source>
</reference>
<dbReference type="Proteomes" id="UP001302367">
    <property type="component" value="Chromosome 5"/>
</dbReference>
<organism evidence="1 3">
    <name type="scientific">Cercospora beticola</name>
    <name type="common">Sugarbeet leaf spot fungus</name>
    <dbReference type="NCBI Taxonomy" id="122368"/>
    <lineage>
        <taxon>Eukaryota</taxon>
        <taxon>Fungi</taxon>
        <taxon>Dikarya</taxon>
        <taxon>Ascomycota</taxon>
        <taxon>Pezizomycotina</taxon>
        <taxon>Dothideomycetes</taxon>
        <taxon>Dothideomycetidae</taxon>
        <taxon>Mycosphaerellales</taxon>
        <taxon>Mycosphaerellaceae</taxon>
        <taxon>Cercospora</taxon>
    </lineage>
</organism>